<dbReference type="EMBL" id="SNRW01024513">
    <property type="protein sequence ID" value="KAA6362212.1"/>
    <property type="molecule type" value="Genomic_DNA"/>
</dbReference>
<gene>
    <name evidence="3" type="ORF">EZS28_042261</name>
</gene>
<accession>A0A5J4TWI4</accession>
<keyword evidence="2" id="KW-0812">Transmembrane</keyword>
<name>A0A5J4TWI4_9EUKA</name>
<evidence type="ECO:0000256" key="2">
    <source>
        <dbReference type="SAM" id="Phobius"/>
    </source>
</evidence>
<proteinExistence type="predicted"/>
<evidence type="ECO:0000256" key="1">
    <source>
        <dbReference type="SAM" id="MobiDB-lite"/>
    </source>
</evidence>
<keyword evidence="2" id="KW-0472">Membrane</keyword>
<evidence type="ECO:0000313" key="3">
    <source>
        <dbReference type="EMBL" id="KAA6362212.1"/>
    </source>
</evidence>
<comment type="caution">
    <text evidence="3">The sequence shown here is derived from an EMBL/GenBank/DDBJ whole genome shotgun (WGS) entry which is preliminary data.</text>
</comment>
<dbReference type="Proteomes" id="UP000324800">
    <property type="component" value="Unassembled WGS sequence"/>
</dbReference>
<organism evidence="3 4">
    <name type="scientific">Streblomastix strix</name>
    <dbReference type="NCBI Taxonomy" id="222440"/>
    <lineage>
        <taxon>Eukaryota</taxon>
        <taxon>Metamonada</taxon>
        <taxon>Preaxostyla</taxon>
        <taxon>Oxymonadida</taxon>
        <taxon>Streblomastigidae</taxon>
        <taxon>Streblomastix</taxon>
    </lineage>
</organism>
<evidence type="ECO:0000313" key="4">
    <source>
        <dbReference type="Proteomes" id="UP000324800"/>
    </source>
</evidence>
<feature type="compositionally biased region" description="Polar residues" evidence="1">
    <location>
        <begin position="29"/>
        <end position="38"/>
    </location>
</feature>
<feature type="transmembrane region" description="Helical" evidence="2">
    <location>
        <begin position="50"/>
        <end position="69"/>
    </location>
</feature>
<protein>
    <submittedName>
        <fullName evidence="3">Uncharacterized protein</fullName>
    </submittedName>
</protein>
<reference evidence="3 4" key="1">
    <citation type="submission" date="2019-03" db="EMBL/GenBank/DDBJ databases">
        <title>Single cell metagenomics reveals metabolic interactions within the superorganism composed of flagellate Streblomastix strix and complex community of Bacteroidetes bacteria on its surface.</title>
        <authorList>
            <person name="Treitli S.C."/>
            <person name="Kolisko M."/>
            <person name="Husnik F."/>
            <person name="Keeling P."/>
            <person name="Hampl V."/>
        </authorList>
    </citation>
    <scope>NUCLEOTIDE SEQUENCE [LARGE SCALE GENOMIC DNA]</scope>
    <source>
        <strain evidence="3">ST1C</strain>
    </source>
</reference>
<sequence>MAVSQQRGGAIERSDINKNASPHHDQSSPKDNNISNSKVKWENRQQQRRILFYSAIGLSAVAIGFSVLYSRWESVLQFWKSAMSLLKQFGYGNQLIIEQRYEFPNAWLQAIVDELL</sequence>
<keyword evidence="2" id="KW-1133">Transmembrane helix</keyword>
<feature type="compositionally biased region" description="Basic and acidic residues" evidence="1">
    <location>
        <begin position="10"/>
        <end position="28"/>
    </location>
</feature>
<feature type="region of interest" description="Disordered" evidence="1">
    <location>
        <begin position="1"/>
        <end position="39"/>
    </location>
</feature>
<dbReference type="AlphaFoldDB" id="A0A5J4TWI4"/>